<dbReference type="AlphaFoldDB" id="A0AA36MYW1"/>
<name>A0AA36MYW1_9DINO</name>
<accession>A0AA36MYW1</accession>
<dbReference type="Proteomes" id="UP001178507">
    <property type="component" value="Unassembled WGS sequence"/>
</dbReference>
<evidence type="ECO:0000313" key="2">
    <source>
        <dbReference type="Proteomes" id="UP001178507"/>
    </source>
</evidence>
<gene>
    <name evidence="1" type="ORF">EVOR1521_LOCUS12244</name>
</gene>
<evidence type="ECO:0000313" key="1">
    <source>
        <dbReference type="EMBL" id="CAJ1385694.1"/>
    </source>
</evidence>
<protein>
    <submittedName>
        <fullName evidence="1">Uncharacterized protein</fullName>
    </submittedName>
</protein>
<keyword evidence="2" id="KW-1185">Reference proteome</keyword>
<sequence>MQVSLPNISIAADPQCSGAGVHASLTGGKFCGCDKGKATNWKPALTEAQKVVDAELAPLISELQQSIRQLQEEMGAEVDASSVAKFQPKVTAFPRRLGEGVWACCCQSGAAGKCRSNAEMSGRKSAHHEAPASACQ</sequence>
<organism evidence="1 2">
    <name type="scientific">Effrenium voratum</name>
    <dbReference type="NCBI Taxonomy" id="2562239"/>
    <lineage>
        <taxon>Eukaryota</taxon>
        <taxon>Sar</taxon>
        <taxon>Alveolata</taxon>
        <taxon>Dinophyceae</taxon>
        <taxon>Suessiales</taxon>
        <taxon>Symbiodiniaceae</taxon>
        <taxon>Effrenium</taxon>
    </lineage>
</organism>
<dbReference type="EMBL" id="CAUJNA010001269">
    <property type="protein sequence ID" value="CAJ1385694.1"/>
    <property type="molecule type" value="Genomic_DNA"/>
</dbReference>
<comment type="caution">
    <text evidence="1">The sequence shown here is derived from an EMBL/GenBank/DDBJ whole genome shotgun (WGS) entry which is preliminary data.</text>
</comment>
<proteinExistence type="predicted"/>
<reference evidence="1" key="1">
    <citation type="submission" date="2023-08" db="EMBL/GenBank/DDBJ databases">
        <authorList>
            <person name="Chen Y."/>
            <person name="Shah S."/>
            <person name="Dougan E. K."/>
            <person name="Thang M."/>
            <person name="Chan C."/>
        </authorList>
    </citation>
    <scope>NUCLEOTIDE SEQUENCE</scope>
</reference>